<accession>E0NUE7</accession>
<dbReference type="AlphaFoldDB" id="E0NUE7"/>
<gene>
    <name evidence="3" type="ORF">HMPREF0658_1800</name>
</gene>
<dbReference type="HOGENOM" id="CLU_882376_0_0_10"/>
<dbReference type="InterPro" id="IPR027931">
    <property type="entry name" value="DUF4595"/>
</dbReference>
<dbReference type="EMBL" id="AEEI01000052">
    <property type="protein sequence ID" value="EFM01238.1"/>
    <property type="molecule type" value="Genomic_DNA"/>
</dbReference>
<feature type="chain" id="PRO_5003138327" description="DUF4595 domain-containing protein" evidence="1">
    <location>
        <begin position="21"/>
        <end position="315"/>
    </location>
</feature>
<evidence type="ECO:0000259" key="2">
    <source>
        <dbReference type="Pfam" id="PF15283"/>
    </source>
</evidence>
<dbReference type="Gene3D" id="2.40.160.190">
    <property type="match status" value="1"/>
</dbReference>
<protein>
    <recommendedName>
        <fullName evidence="2">DUF4595 domain-containing protein</fullName>
    </recommendedName>
</protein>
<feature type="signal peptide" evidence="1">
    <location>
        <begin position="1"/>
        <end position="20"/>
    </location>
</feature>
<organism evidence="3 4">
    <name type="scientific">Hoylesella marshii DSM 16973 = JCM 13450</name>
    <dbReference type="NCBI Taxonomy" id="862515"/>
    <lineage>
        <taxon>Bacteria</taxon>
        <taxon>Pseudomonadati</taxon>
        <taxon>Bacteroidota</taxon>
        <taxon>Bacteroidia</taxon>
        <taxon>Bacteroidales</taxon>
        <taxon>Prevotellaceae</taxon>
        <taxon>Hoylesella</taxon>
    </lineage>
</organism>
<evidence type="ECO:0000256" key="1">
    <source>
        <dbReference type="SAM" id="SignalP"/>
    </source>
</evidence>
<evidence type="ECO:0000313" key="4">
    <source>
        <dbReference type="Proteomes" id="UP000004394"/>
    </source>
</evidence>
<keyword evidence="1" id="KW-0732">Signal</keyword>
<proteinExistence type="predicted"/>
<comment type="caution">
    <text evidence="3">The sequence shown here is derived from an EMBL/GenBank/DDBJ whole genome shotgun (WGS) entry which is preliminary data.</text>
</comment>
<sequence>MKRIYALSIVFCLFASMAMAQTEKRLVKMKDGADWAEMKYRADGKLLTFTQTDWSSDTGEQEIYVFTFTYNTHQIVMKSVTDNNPSTTDTWTSTLKNGLVVKDVVNINGNPDNDIFEYDYDAQQQLVHIKHTNDHNTDVTTVDITWNNGDIATVKTFYNGNLMSEDRYEYDMANDNKEIRAYLSSLTGILSYEGLPPIGQIREGAYGTLCKHLYTAAYEKVYGGPDPVKEVKNTAFTFTRNAEGLVTHISQLLDGDPQPNEYDLEWEDVTTGIAVNTATSAQPTYYNIEGVRLAQPERGLNLVRNADGSVRKIIR</sequence>
<dbReference type="RefSeq" id="WP_006950091.1">
    <property type="nucleotide sequence ID" value="NZ_BAJI01000004.1"/>
</dbReference>
<dbReference type="Proteomes" id="UP000004394">
    <property type="component" value="Unassembled WGS sequence"/>
</dbReference>
<feature type="domain" description="DUF4595" evidence="2">
    <location>
        <begin position="38"/>
        <end position="247"/>
    </location>
</feature>
<name>E0NUE7_9BACT</name>
<dbReference type="OrthoDB" id="1072070at2"/>
<dbReference type="Pfam" id="PF15283">
    <property type="entry name" value="DUF4595"/>
    <property type="match status" value="1"/>
</dbReference>
<dbReference type="CDD" id="cd12871">
    <property type="entry name" value="Bacuni_01323_like"/>
    <property type="match status" value="1"/>
</dbReference>
<dbReference type="BioCyc" id="PMAR862515-HMP:GMOO-1825-MONOMER"/>
<reference evidence="3" key="1">
    <citation type="submission" date="2010-07" db="EMBL/GenBank/DDBJ databases">
        <authorList>
            <person name="Muzny D."/>
            <person name="Qin X."/>
            <person name="Deng J."/>
            <person name="Jiang H."/>
            <person name="Liu Y."/>
            <person name="Qu J."/>
            <person name="Song X.-Z."/>
            <person name="Zhang L."/>
            <person name="Thornton R."/>
            <person name="Coyle M."/>
            <person name="Francisco L."/>
            <person name="Jackson L."/>
            <person name="Javaid M."/>
            <person name="Korchina V."/>
            <person name="Kovar C."/>
            <person name="Mata R."/>
            <person name="Mathew T."/>
            <person name="Ngo R."/>
            <person name="Nguyen L."/>
            <person name="Nguyen N."/>
            <person name="Okwuonu G."/>
            <person name="Ongeri F."/>
            <person name="Pham C."/>
            <person name="Simmons D."/>
            <person name="Wilczek-Boney K."/>
            <person name="Hale W."/>
            <person name="Jakkamsetti A."/>
            <person name="Pham P."/>
            <person name="Ruth R."/>
            <person name="San Lucas F."/>
            <person name="Warren J."/>
            <person name="Zhang J."/>
            <person name="Zhao Z."/>
            <person name="Zhou C."/>
            <person name="Zhu D."/>
            <person name="Lee S."/>
            <person name="Bess C."/>
            <person name="Blankenburg K."/>
            <person name="Forbes L."/>
            <person name="Fu Q."/>
            <person name="Gubbala S."/>
            <person name="Hirani K."/>
            <person name="Jayaseelan J.C."/>
            <person name="Lara F."/>
            <person name="Munidasa M."/>
            <person name="Palculict T."/>
            <person name="Patil S."/>
            <person name="Pu L.-L."/>
            <person name="Saada N."/>
            <person name="Tang L."/>
            <person name="Weissenberger G."/>
            <person name="Zhu Y."/>
            <person name="Hemphill L."/>
            <person name="Shang Y."/>
            <person name="Youmans B."/>
            <person name="Ayvaz T."/>
            <person name="Ross M."/>
            <person name="Santibanez J."/>
            <person name="Aqrawi P."/>
            <person name="Gross S."/>
            <person name="Joshi V."/>
            <person name="Fowler G."/>
            <person name="Nazareth L."/>
            <person name="Reid J."/>
            <person name="Worley K."/>
            <person name="Petrosino J."/>
            <person name="Highlander S."/>
            <person name="Gibbs R."/>
        </authorList>
    </citation>
    <scope>NUCLEOTIDE SEQUENCE [LARGE SCALE GENOMIC DNA]</scope>
    <source>
        <strain evidence="3">DSM 16973</strain>
    </source>
</reference>
<keyword evidence="4" id="KW-1185">Reference proteome</keyword>
<evidence type="ECO:0000313" key="3">
    <source>
        <dbReference type="EMBL" id="EFM01238.1"/>
    </source>
</evidence>